<organism evidence="2 3">
    <name type="scientific">Trichocoleus desertorum GB2-A4</name>
    <dbReference type="NCBI Taxonomy" id="2933944"/>
    <lineage>
        <taxon>Bacteria</taxon>
        <taxon>Bacillati</taxon>
        <taxon>Cyanobacteriota</taxon>
        <taxon>Cyanophyceae</taxon>
        <taxon>Leptolyngbyales</taxon>
        <taxon>Trichocoleusaceae</taxon>
        <taxon>Trichocoleus</taxon>
    </lineage>
</organism>
<dbReference type="EMBL" id="JAMPKM010000012">
    <property type="protein sequence ID" value="MEP0819157.1"/>
    <property type="molecule type" value="Genomic_DNA"/>
</dbReference>
<reference evidence="2 3" key="1">
    <citation type="submission" date="2022-04" db="EMBL/GenBank/DDBJ databases">
        <title>Positive selection, recombination, and allopatry shape intraspecific diversity of widespread and dominant cyanobacteria.</title>
        <authorList>
            <person name="Wei J."/>
            <person name="Shu W."/>
            <person name="Hu C."/>
        </authorList>
    </citation>
    <scope>NUCLEOTIDE SEQUENCE [LARGE SCALE GENOMIC DNA]</scope>
    <source>
        <strain evidence="2 3">GB2-A4</strain>
    </source>
</reference>
<feature type="region of interest" description="Disordered" evidence="1">
    <location>
        <begin position="28"/>
        <end position="49"/>
    </location>
</feature>
<proteinExistence type="predicted"/>
<evidence type="ECO:0000313" key="2">
    <source>
        <dbReference type="EMBL" id="MEP0819157.1"/>
    </source>
</evidence>
<dbReference type="RefSeq" id="WP_190432275.1">
    <property type="nucleotide sequence ID" value="NZ_JAMPKM010000012.1"/>
</dbReference>
<protein>
    <submittedName>
        <fullName evidence="2">Uncharacterized protein</fullName>
    </submittedName>
</protein>
<comment type="caution">
    <text evidence="2">The sequence shown here is derived from an EMBL/GenBank/DDBJ whole genome shotgun (WGS) entry which is preliminary data.</text>
</comment>
<dbReference type="Proteomes" id="UP001464891">
    <property type="component" value="Unassembled WGS sequence"/>
</dbReference>
<keyword evidence="3" id="KW-1185">Reference proteome</keyword>
<feature type="compositionally biased region" description="Acidic residues" evidence="1">
    <location>
        <begin position="33"/>
        <end position="43"/>
    </location>
</feature>
<sequence>MSVIPDCISTLELSKLWIYKALKEMEAEREQEQAELSEPEQSEQSDKES</sequence>
<accession>A0ABV0JBK1</accession>
<gene>
    <name evidence="2" type="ORF">NC998_18820</name>
</gene>
<evidence type="ECO:0000313" key="3">
    <source>
        <dbReference type="Proteomes" id="UP001464891"/>
    </source>
</evidence>
<name>A0ABV0JBK1_9CYAN</name>
<evidence type="ECO:0000256" key="1">
    <source>
        <dbReference type="SAM" id="MobiDB-lite"/>
    </source>
</evidence>